<evidence type="ECO:0000313" key="3">
    <source>
        <dbReference type="Proteomes" id="UP000247772"/>
    </source>
</evidence>
<proteinExistence type="predicted"/>
<dbReference type="AlphaFoldDB" id="A0A2V4T8A1"/>
<dbReference type="OrthoDB" id="112741at2"/>
<gene>
    <name evidence="2" type="ORF">C7410_12310</name>
</gene>
<dbReference type="RefSeq" id="WP_110856568.1">
    <property type="nucleotide sequence ID" value="NZ_QJSQ01000023.1"/>
</dbReference>
<sequence>MSETSDGTVLANTSRQLTSDDKILHACSTEFKSKFNLHPFKFNHVLHESGLFEIARLAEVAQLMVEKNGNARAINFRNSALDAKFSAMPHSKQLAEAFARVHENDSWIKLTQAHLFDADYARVLDAITSELEALSGFPLRSDMTLVTMTLLVSSPNISTPFHIDHETNFLFQLQGSKDVCLFPATDRELVPDQEVERYYAGNFEAARYRRQLQSRGTIFRLNPGEVVHHPSLAPHWVKNDNNISVSISINYCMKSLEERARVYQANYVLRKIGLKPLPPGVSPLRDKLKRKVISTLEHRDPKTFSEVVHWPVTRLKSPLDAVMRLVKR</sequence>
<evidence type="ECO:0000313" key="2">
    <source>
        <dbReference type="EMBL" id="PYE18194.1"/>
    </source>
</evidence>
<dbReference type="SUPFAM" id="SSF51197">
    <property type="entry name" value="Clavaminate synthase-like"/>
    <property type="match status" value="1"/>
</dbReference>
<name>A0A2V4T8A1_9BURK</name>
<reference evidence="2 3" key="1">
    <citation type="submission" date="2018-06" db="EMBL/GenBank/DDBJ databases">
        <title>Genomic Encyclopedia of Type Strains, Phase IV (KMG-V): Genome sequencing to study the core and pangenomes of soil and plant-associated prokaryotes.</title>
        <authorList>
            <person name="Whitman W."/>
        </authorList>
    </citation>
    <scope>NUCLEOTIDE SEQUENCE [LARGE SCALE GENOMIC DNA]</scope>
    <source>
        <strain evidence="2 3">SRCL-318</strain>
    </source>
</reference>
<dbReference type="InterPro" id="IPR041667">
    <property type="entry name" value="Cupin_8"/>
</dbReference>
<dbReference type="Gene3D" id="2.60.120.650">
    <property type="entry name" value="Cupin"/>
    <property type="match status" value="1"/>
</dbReference>
<accession>A0A2V4T8A1</accession>
<dbReference type="Proteomes" id="UP000247772">
    <property type="component" value="Unassembled WGS sequence"/>
</dbReference>
<dbReference type="Pfam" id="PF13621">
    <property type="entry name" value="Cupin_8"/>
    <property type="match status" value="1"/>
</dbReference>
<feature type="domain" description="JmjC" evidence="1">
    <location>
        <begin position="119"/>
        <end position="268"/>
    </location>
</feature>
<organism evidence="2 3">
    <name type="scientific">Paraburkholderia silvatlantica</name>
    <dbReference type="NCBI Taxonomy" id="321895"/>
    <lineage>
        <taxon>Bacteria</taxon>
        <taxon>Pseudomonadati</taxon>
        <taxon>Pseudomonadota</taxon>
        <taxon>Betaproteobacteria</taxon>
        <taxon>Burkholderiales</taxon>
        <taxon>Burkholderiaceae</taxon>
        <taxon>Paraburkholderia</taxon>
    </lineage>
</organism>
<comment type="caution">
    <text evidence="2">The sequence shown here is derived from an EMBL/GenBank/DDBJ whole genome shotgun (WGS) entry which is preliminary data.</text>
</comment>
<evidence type="ECO:0000259" key="1">
    <source>
        <dbReference type="PROSITE" id="PS51184"/>
    </source>
</evidence>
<dbReference type="PROSITE" id="PS51184">
    <property type="entry name" value="JMJC"/>
    <property type="match status" value="1"/>
</dbReference>
<dbReference type="SMART" id="SM00558">
    <property type="entry name" value="JmjC"/>
    <property type="match status" value="1"/>
</dbReference>
<protein>
    <recommendedName>
        <fullName evidence="1">JmjC domain-containing protein</fullName>
    </recommendedName>
</protein>
<dbReference type="InterPro" id="IPR003347">
    <property type="entry name" value="JmjC_dom"/>
</dbReference>
<dbReference type="EMBL" id="QJSQ01000023">
    <property type="protein sequence ID" value="PYE18194.1"/>
    <property type="molecule type" value="Genomic_DNA"/>
</dbReference>